<comment type="caution">
    <text evidence="1">The sequence shown here is derived from an EMBL/GenBank/DDBJ whole genome shotgun (WGS) entry which is preliminary data.</text>
</comment>
<dbReference type="Proteomes" id="UP000245609">
    <property type="component" value="Unassembled WGS sequence"/>
</dbReference>
<dbReference type="EMBL" id="MBFS01000221">
    <property type="protein sequence ID" value="PVV03527.1"/>
    <property type="molecule type" value="Genomic_DNA"/>
</dbReference>
<sequence length="82" mass="9640">MKTKDLDTFLQYKRIRIPGVNLNDYISKLQNGICTNTFFNKINKNHSISCSISNSKVESFDHHFYGSKRIKDFWGLVSKFFN</sequence>
<dbReference type="AlphaFoldDB" id="A0A2T9ZG58"/>
<gene>
    <name evidence="1" type="ORF">BB560_001980</name>
</gene>
<keyword evidence="2" id="KW-1185">Reference proteome</keyword>
<evidence type="ECO:0000313" key="2">
    <source>
        <dbReference type="Proteomes" id="UP000245609"/>
    </source>
</evidence>
<reference evidence="1 2" key="1">
    <citation type="journal article" date="2018" name="MBio">
        <title>Comparative Genomics Reveals the Core Gene Toolbox for the Fungus-Insect Symbiosis.</title>
        <authorList>
            <person name="Wang Y."/>
            <person name="Stata M."/>
            <person name="Wang W."/>
            <person name="Stajich J.E."/>
            <person name="White M.M."/>
            <person name="Moncalvo J.M."/>
        </authorList>
    </citation>
    <scope>NUCLEOTIDE SEQUENCE [LARGE SCALE GENOMIC DNA]</scope>
    <source>
        <strain evidence="1 2">SC-DP-2</strain>
    </source>
</reference>
<evidence type="ECO:0000313" key="1">
    <source>
        <dbReference type="EMBL" id="PVV03527.1"/>
    </source>
</evidence>
<name>A0A2T9ZG58_9FUNG</name>
<accession>A0A2T9ZG58</accession>
<protein>
    <submittedName>
        <fullName evidence="1">Uncharacterized protein</fullName>
    </submittedName>
</protein>
<organism evidence="1 2">
    <name type="scientific">Smittium megazygosporum</name>
    <dbReference type="NCBI Taxonomy" id="133381"/>
    <lineage>
        <taxon>Eukaryota</taxon>
        <taxon>Fungi</taxon>
        <taxon>Fungi incertae sedis</taxon>
        <taxon>Zoopagomycota</taxon>
        <taxon>Kickxellomycotina</taxon>
        <taxon>Harpellomycetes</taxon>
        <taxon>Harpellales</taxon>
        <taxon>Legeriomycetaceae</taxon>
        <taxon>Smittium</taxon>
    </lineage>
</organism>
<proteinExistence type="predicted"/>